<proteinExistence type="predicted"/>
<feature type="region of interest" description="Disordered" evidence="2">
    <location>
        <begin position="752"/>
        <end position="823"/>
    </location>
</feature>
<dbReference type="Pfam" id="PF10551">
    <property type="entry name" value="MULE"/>
    <property type="match status" value="1"/>
</dbReference>
<dbReference type="InterPro" id="IPR007527">
    <property type="entry name" value="Znf_SWIM"/>
</dbReference>
<dbReference type="GeneID" id="119737460"/>
<dbReference type="OrthoDB" id="5975592at2759"/>
<evidence type="ECO:0000256" key="2">
    <source>
        <dbReference type="SAM" id="MobiDB-lite"/>
    </source>
</evidence>
<reference evidence="4" key="1">
    <citation type="submission" date="2022-11" db="UniProtKB">
        <authorList>
            <consortium name="EnsemblMetazoa"/>
        </authorList>
    </citation>
    <scope>IDENTIFICATION</scope>
</reference>
<feature type="domain" description="SWIM-type" evidence="3">
    <location>
        <begin position="562"/>
        <end position="604"/>
    </location>
</feature>
<keyword evidence="1" id="KW-0862">Zinc</keyword>
<dbReference type="PROSITE" id="PS50966">
    <property type="entry name" value="ZF_SWIM"/>
    <property type="match status" value="1"/>
</dbReference>
<keyword evidence="1" id="KW-0479">Metal-binding</keyword>
<evidence type="ECO:0000259" key="3">
    <source>
        <dbReference type="PROSITE" id="PS50966"/>
    </source>
</evidence>
<dbReference type="PANTHER" id="PTHR35385:SF2">
    <property type="entry name" value="PROTEIN B, PUTATIVE-RELATED"/>
    <property type="match status" value="1"/>
</dbReference>
<dbReference type="PANTHER" id="PTHR35385">
    <property type="entry name" value="PROTEIN B, PUTATIVE-RELATED-RELATED"/>
    <property type="match status" value="1"/>
</dbReference>
<sequence>MGMNMVMAHVIACKCCFGRNRPKDDDLERMQDVLPDEYLHNVCSFQEETMPGGWSAELRLAVSTEDGAMQWLARYQEKSMTVMRVNKTFGWDVQSPRSNLFKKSYRCHHSTRSQVRKKNLKGTDCLSCMTITVKKVAKLARKSRSTDPHITAYPMRVCLRYNHNHPVKASSALRFRDVLPSIGEKFKGLYRLGYSPISAMDVHRMDLLLEYGSGYLHISGDRAQVPDDQWCRRLHKKITAAEKETGGRNLLVDLVARMESENAGDERVMDVHVTEENQVLVAICSKLMKRVINNVPEGHEVVIVDRCGTGDRDNLKVYLLLTHSGVGGLPVGCLITTSESTSAVKAALEMYKNLIPCGAFNNGSGPKIIMTEDCEALRNALSEVFPESVMLLCIFHMLQSAWRWLRDRKKKIEKQDRPELFSVLKSLLHCQSVPDMELHYQKAMQNAIVQKYRQFSAYLLEWYNKTDCWALCCRQDLQLQGSYTHDFSEITTRVIKELVLNRVKVHNYVQLADFVMGRMERYYERRILDVVNGSFDSVRYSRYLPQEPNEDLNIKQTSECTFTVGIPSKPDSDNIVNTLLGHCTCTSISAEACKHLNAVSMKYNVQVGNIIPISNTADKARFYYIATGSNSLPERLQPLVRDIANTVEAPDNSPAPNRDHEGYHNKLGPSESETQAAPLVGGAAADDNVKMRPEVQRSVIKSLAEHLQEDFVSVLREKMTRYPDSYIPAVKVFLGNIKKLKTDSQVVTSLVSFGSSSGTGTGSRPQQPGQKRMGAKPTDHTTPHKTRKLEETVCHQSGSPATPVEPTQSSGPEDGCSEIQQQE</sequence>
<dbReference type="RefSeq" id="XP_038067768.1">
    <property type="nucleotide sequence ID" value="XM_038211840.1"/>
</dbReference>
<feature type="region of interest" description="Disordered" evidence="2">
    <location>
        <begin position="648"/>
        <end position="673"/>
    </location>
</feature>
<accession>A0A914AVP7</accession>
<keyword evidence="5" id="KW-1185">Reference proteome</keyword>
<dbReference type="Proteomes" id="UP000887568">
    <property type="component" value="Unplaced"/>
</dbReference>
<protein>
    <recommendedName>
        <fullName evidence="3">SWIM-type domain-containing protein</fullName>
    </recommendedName>
</protein>
<keyword evidence="1" id="KW-0863">Zinc-finger</keyword>
<dbReference type="AlphaFoldDB" id="A0A914AVP7"/>
<dbReference type="OMA" id="RRDTHIA"/>
<dbReference type="GO" id="GO:0008270">
    <property type="term" value="F:zinc ion binding"/>
    <property type="evidence" value="ECO:0007669"/>
    <property type="project" value="UniProtKB-KW"/>
</dbReference>
<name>A0A914AVP7_PATMI</name>
<feature type="compositionally biased region" description="Basic and acidic residues" evidence="2">
    <location>
        <begin position="777"/>
        <end position="793"/>
    </location>
</feature>
<organism evidence="4 5">
    <name type="scientific">Patiria miniata</name>
    <name type="common">Bat star</name>
    <name type="synonym">Asterina miniata</name>
    <dbReference type="NCBI Taxonomy" id="46514"/>
    <lineage>
        <taxon>Eukaryota</taxon>
        <taxon>Metazoa</taxon>
        <taxon>Echinodermata</taxon>
        <taxon>Eleutherozoa</taxon>
        <taxon>Asterozoa</taxon>
        <taxon>Asteroidea</taxon>
        <taxon>Valvatacea</taxon>
        <taxon>Valvatida</taxon>
        <taxon>Asterinidae</taxon>
        <taxon>Patiria</taxon>
    </lineage>
</organism>
<evidence type="ECO:0000313" key="5">
    <source>
        <dbReference type="Proteomes" id="UP000887568"/>
    </source>
</evidence>
<evidence type="ECO:0000256" key="1">
    <source>
        <dbReference type="PROSITE-ProRule" id="PRU00325"/>
    </source>
</evidence>
<dbReference type="EnsemblMetazoa" id="XM_038211840.1">
    <property type="protein sequence ID" value="XP_038067768.1"/>
    <property type="gene ID" value="LOC119737460"/>
</dbReference>
<dbReference type="InterPro" id="IPR018289">
    <property type="entry name" value="MULE_transposase_dom"/>
</dbReference>
<evidence type="ECO:0000313" key="4">
    <source>
        <dbReference type="EnsemblMetazoa" id="XP_038067768.1"/>
    </source>
</evidence>
<feature type="compositionally biased region" description="Polar residues" evidence="2">
    <location>
        <begin position="794"/>
        <end position="811"/>
    </location>
</feature>